<dbReference type="InterPro" id="IPR041492">
    <property type="entry name" value="HAD_2"/>
</dbReference>
<dbReference type="Pfam" id="PF13419">
    <property type="entry name" value="HAD_2"/>
    <property type="match status" value="1"/>
</dbReference>
<dbReference type="InterPro" id="IPR036412">
    <property type="entry name" value="HAD-like_sf"/>
</dbReference>
<dbReference type="Proteomes" id="UP001524944">
    <property type="component" value="Unassembled WGS sequence"/>
</dbReference>
<keyword evidence="2" id="KW-1185">Reference proteome</keyword>
<dbReference type="NCBIfam" id="TIGR01549">
    <property type="entry name" value="HAD-SF-IA-v1"/>
    <property type="match status" value="1"/>
</dbReference>
<evidence type="ECO:0000313" key="2">
    <source>
        <dbReference type="Proteomes" id="UP001524944"/>
    </source>
</evidence>
<organism evidence="1 2">
    <name type="scientific">Dehalobacterium formicoaceticum</name>
    <dbReference type="NCBI Taxonomy" id="51515"/>
    <lineage>
        <taxon>Bacteria</taxon>
        <taxon>Bacillati</taxon>
        <taxon>Bacillota</taxon>
        <taxon>Clostridia</taxon>
        <taxon>Eubacteriales</taxon>
        <taxon>Peptococcaceae</taxon>
        <taxon>Dehalobacterium</taxon>
    </lineage>
</organism>
<dbReference type="Gene3D" id="3.40.50.1000">
    <property type="entry name" value="HAD superfamily/HAD-like"/>
    <property type="match status" value="1"/>
</dbReference>
<dbReference type="InterPro" id="IPR023198">
    <property type="entry name" value="PGP-like_dom2"/>
</dbReference>
<dbReference type="PRINTS" id="PR00413">
    <property type="entry name" value="HADHALOGNASE"/>
</dbReference>
<dbReference type="InterPro" id="IPR023214">
    <property type="entry name" value="HAD_sf"/>
</dbReference>
<dbReference type="RefSeq" id="WP_089609716.1">
    <property type="nucleotide sequence ID" value="NZ_CP022121.1"/>
</dbReference>
<dbReference type="InterPro" id="IPR006439">
    <property type="entry name" value="HAD-SF_hydro_IA"/>
</dbReference>
<gene>
    <name evidence="1" type="ORF">NVS47_01630</name>
</gene>
<dbReference type="Gene3D" id="1.10.150.240">
    <property type="entry name" value="Putative phosphatase, domain 2"/>
    <property type="match status" value="1"/>
</dbReference>
<comment type="caution">
    <text evidence="1">The sequence shown here is derived from an EMBL/GenBank/DDBJ whole genome shotgun (WGS) entry which is preliminary data.</text>
</comment>
<dbReference type="PANTHER" id="PTHR43434:SF1">
    <property type="entry name" value="PHOSPHOGLYCOLATE PHOSPHATASE"/>
    <property type="match status" value="1"/>
</dbReference>
<proteinExistence type="predicted"/>
<dbReference type="SUPFAM" id="SSF56784">
    <property type="entry name" value="HAD-like"/>
    <property type="match status" value="1"/>
</dbReference>
<dbReference type="NCBIfam" id="TIGR01509">
    <property type="entry name" value="HAD-SF-IA-v3"/>
    <property type="match status" value="1"/>
</dbReference>
<dbReference type="CDD" id="cd07505">
    <property type="entry name" value="HAD_BPGM-like"/>
    <property type="match status" value="1"/>
</dbReference>
<dbReference type="EMBL" id="JANPWE010000001">
    <property type="protein sequence ID" value="MCR6544223.1"/>
    <property type="molecule type" value="Genomic_DNA"/>
</dbReference>
<accession>A0ABT1Y0X3</accession>
<name>A0ABT1Y0X3_9FIRM</name>
<dbReference type="PANTHER" id="PTHR43434">
    <property type="entry name" value="PHOSPHOGLYCOLATE PHOSPHATASE"/>
    <property type="match status" value="1"/>
</dbReference>
<dbReference type="SFLD" id="SFLDS00003">
    <property type="entry name" value="Haloacid_Dehalogenase"/>
    <property type="match status" value="1"/>
</dbReference>
<dbReference type="InterPro" id="IPR050155">
    <property type="entry name" value="HAD-like_hydrolase_sf"/>
</dbReference>
<sequence length="214" mass="24354">MKIKYAIFDLDGTLLDSMHIWDNIGGKFLELYDITPEQELEEVLKPLSVKDAASYLKTSYALDLDENQIADQIFGLAEKEYQENIILKPRVADYLKKLYSQKTKMCVATASDHGTTEEVLDRLGILRYFEFVITCPEVGCGKESPRIYQLAAQRLGCDPMEVVIFEDALHCIKTAKDAGFYVVGVRDKSTEQEKEEIESLCDYYINSFDEMGAI</sequence>
<protein>
    <submittedName>
        <fullName evidence="1">HAD family phosphatase</fullName>
    </submittedName>
</protein>
<evidence type="ECO:0000313" key="1">
    <source>
        <dbReference type="EMBL" id="MCR6544223.1"/>
    </source>
</evidence>
<reference evidence="1 2" key="1">
    <citation type="submission" date="2022-08" db="EMBL/GenBank/DDBJ databases">
        <title>Proteogenomics of the novel Dehalobacterium formicoaceticum strain EZ94 highlights a key role of methyltransferases during anaerobic dichloromethane degradation.</title>
        <authorList>
            <person name="Wasmund K."/>
        </authorList>
    </citation>
    <scope>NUCLEOTIDE SEQUENCE [LARGE SCALE GENOMIC DNA]</scope>
    <source>
        <strain evidence="1 2">EZ94</strain>
    </source>
</reference>
<dbReference type="SFLD" id="SFLDG01129">
    <property type="entry name" value="C1.5:_HAD__Beta-PGM__Phosphata"/>
    <property type="match status" value="1"/>
</dbReference>